<dbReference type="SUPFAM" id="SSF142433">
    <property type="entry name" value="CinA-like"/>
    <property type="match status" value="1"/>
</dbReference>
<evidence type="ECO:0000313" key="3">
    <source>
        <dbReference type="Proteomes" id="UP000288259"/>
    </source>
</evidence>
<dbReference type="AlphaFoldDB" id="A0A432YA51"/>
<keyword evidence="3" id="KW-1185">Reference proteome</keyword>
<protein>
    <submittedName>
        <fullName evidence="2">Damage-inducible protein CinA</fullName>
    </submittedName>
</protein>
<dbReference type="InterPro" id="IPR008136">
    <property type="entry name" value="CinA_C"/>
</dbReference>
<dbReference type="OrthoDB" id="9801454at2"/>
<dbReference type="EMBL" id="PIPY01000013">
    <property type="protein sequence ID" value="RUO57859.1"/>
    <property type="molecule type" value="Genomic_DNA"/>
</dbReference>
<evidence type="ECO:0000313" key="2">
    <source>
        <dbReference type="EMBL" id="RUO57859.1"/>
    </source>
</evidence>
<sequence length="160" mass="16722">MVTQSQYDLAVEMGNWLRQKSWRMVTAESCTGGGVGYAISAVPGSSEWLAGGFITYSNALKEKLLGVPPEILHNEGAVSAATAEAMAAGARKAAGVDIAVAVTGVAGPTGGTTAKPIGLVWFGLSWEGGVCSWKQQFPGDREAVRDATIEEALRCFEKIT</sequence>
<proteinExistence type="predicted"/>
<feature type="domain" description="CinA C-terminal" evidence="1">
    <location>
        <begin position="8"/>
        <end position="158"/>
    </location>
</feature>
<dbReference type="RefSeq" id="WP_126755368.1">
    <property type="nucleotide sequence ID" value="NZ_PIPY01000013.1"/>
</dbReference>
<organism evidence="2 3">
    <name type="scientific">Pseudidiomarina insulisalsae</name>
    <dbReference type="NCBI Taxonomy" id="575789"/>
    <lineage>
        <taxon>Bacteria</taxon>
        <taxon>Pseudomonadati</taxon>
        <taxon>Pseudomonadota</taxon>
        <taxon>Gammaproteobacteria</taxon>
        <taxon>Alteromonadales</taxon>
        <taxon>Idiomarinaceae</taxon>
        <taxon>Pseudidiomarina</taxon>
    </lineage>
</organism>
<reference evidence="3" key="1">
    <citation type="journal article" date="2018" name="Front. Microbiol.">
        <title>Genome-Based Analysis Reveals the Taxonomy and Diversity of the Family Idiomarinaceae.</title>
        <authorList>
            <person name="Liu Y."/>
            <person name="Lai Q."/>
            <person name="Shao Z."/>
        </authorList>
    </citation>
    <scope>NUCLEOTIDE SEQUENCE [LARGE SCALE GENOMIC DNA]</scope>
    <source>
        <strain evidence="3">CVS-6</strain>
    </source>
</reference>
<evidence type="ECO:0000259" key="1">
    <source>
        <dbReference type="Pfam" id="PF02464"/>
    </source>
</evidence>
<dbReference type="NCBIfam" id="TIGR00199">
    <property type="entry name" value="PncC_domain"/>
    <property type="match status" value="1"/>
</dbReference>
<name>A0A432YA51_9GAMM</name>
<dbReference type="Proteomes" id="UP000288259">
    <property type="component" value="Unassembled WGS sequence"/>
</dbReference>
<comment type="caution">
    <text evidence="2">The sequence shown here is derived from an EMBL/GenBank/DDBJ whole genome shotgun (WGS) entry which is preliminary data.</text>
</comment>
<dbReference type="Pfam" id="PF02464">
    <property type="entry name" value="CinA"/>
    <property type="match status" value="1"/>
</dbReference>
<dbReference type="Gene3D" id="3.90.950.20">
    <property type="entry name" value="CinA-like"/>
    <property type="match status" value="1"/>
</dbReference>
<gene>
    <name evidence="2" type="ORF">CWI71_11245</name>
</gene>
<accession>A0A432YA51</accession>
<dbReference type="InterPro" id="IPR036653">
    <property type="entry name" value="CinA-like_C"/>
</dbReference>